<dbReference type="RefSeq" id="WP_188384751.1">
    <property type="nucleotide sequence ID" value="NZ_BMEY01000010.1"/>
</dbReference>
<dbReference type="EMBL" id="BMEY01000010">
    <property type="protein sequence ID" value="GGA78444.1"/>
    <property type="molecule type" value="Genomic_DNA"/>
</dbReference>
<dbReference type="PANTHER" id="PTHR34180:SF1">
    <property type="entry name" value="BETA-ALANYL-DOPAMINE_CARCININE HYDROLASE"/>
    <property type="match status" value="1"/>
</dbReference>
<evidence type="ECO:0000259" key="1">
    <source>
        <dbReference type="Pfam" id="PF03417"/>
    </source>
</evidence>
<keyword evidence="3" id="KW-1185">Reference proteome</keyword>
<protein>
    <submittedName>
        <fullName evidence="2">Choloylglycine hydrolase</fullName>
    </submittedName>
</protein>
<reference evidence="2" key="1">
    <citation type="journal article" date="2014" name="Int. J. Syst. Evol. Microbiol.">
        <title>Complete genome sequence of Corynebacterium casei LMG S-19264T (=DSM 44701T), isolated from a smear-ripened cheese.</title>
        <authorList>
            <consortium name="US DOE Joint Genome Institute (JGI-PGF)"/>
            <person name="Walter F."/>
            <person name="Albersmeier A."/>
            <person name="Kalinowski J."/>
            <person name="Ruckert C."/>
        </authorList>
    </citation>
    <scope>NUCLEOTIDE SEQUENCE</scope>
    <source>
        <strain evidence="2">CGMCC 1.12408</strain>
    </source>
</reference>
<dbReference type="GO" id="GO:0016787">
    <property type="term" value="F:hydrolase activity"/>
    <property type="evidence" value="ECO:0007669"/>
    <property type="project" value="UniProtKB-KW"/>
</dbReference>
<dbReference type="Gene3D" id="3.60.60.10">
    <property type="entry name" value="Penicillin V Acylase, Chain A"/>
    <property type="match status" value="1"/>
</dbReference>
<sequence>MRQVFSEIIQFRGSHYDFGYMQGEQLKESPILPNRELQWGSKRKYHFIIDEQEIKRMFMTFSPGMWEEIEGLADALQMSIHDAIVEFGGYYLEYGKSGCSIFTGKDYMIRNYDNHPASYEGRYIFFQPTSGGYATVGPSMQITGRIDGINEKGLAMGYNFVNRKKSGNGFVCNMVGRLILEICATVSEAVDLLREIPHRHSFNYVLLDKEGQTFVVEASPRRIDVHNGNACTNHFEKLTEENRYRMDESMKRQETISNSSQDLLDAYQAFQMMNNTDEGVFSKKYGAWAGTIHTAGYFPKELKAWFSIGGDQRPVILDFGKWLKGEPIRIKKIKGKLDSTSPFVNMEILNEPGIML</sequence>
<organism evidence="2 3">
    <name type="scientific">Ornithinibacillus halotolerans</name>
    <dbReference type="NCBI Taxonomy" id="1274357"/>
    <lineage>
        <taxon>Bacteria</taxon>
        <taxon>Bacillati</taxon>
        <taxon>Bacillota</taxon>
        <taxon>Bacilli</taxon>
        <taxon>Bacillales</taxon>
        <taxon>Bacillaceae</taxon>
        <taxon>Ornithinibacillus</taxon>
    </lineage>
</organism>
<evidence type="ECO:0000313" key="2">
    <source>
        <dbReference type="EMBL" id="GGA78444.1"/>
    </source>
</evidence>
<dbReference type="InterPro" id="IPR029055">
    <property type="entry name" value="Ntn_hydrolases_N"/>
</dbReference>
<comment type="caution">
    <text evidence="2">The sequence shown here is derived from an EMBL/GenBank/DDBJ whole genome shotgun (WGS) entry which is preliminary data.</text>
</comment>
<reference evidence="2" key="2">
    <citation type="submission" date="2020-09" db="EMBL/GenBank/DDBJ databases">
        <authorList>
            <person name="Sun Q."/>
            <person name="Zhou Y."/>
        </authorList>
    </citation>
    <scope>NUCLEOTIDE SEQUENCE</scope>
    <source>
        <strain evidence="2">CGMCC 1.12408</strain>
    </source>
</reference>
<dbReference type="Pfam" id="PF03417">
    <property type="entry name" value="AAT"/>
    <property type="match status" value="1"/>
</dbReference>
<keyword evidence="2" id="KW-0378">Hydrolase</keyword>
<name>A0A916S2N5_9BACI</name>
<dbReference type="CDD" id="cd01935">
    <property type="entry name" value="Ntn_CGH_like"/>
    <property type="match status" value="1"/>
</dbReference>
<dbReference type="InterPro" id="IPR047801">
    <property type="entry name" value="Peptidase_C45"/>
</dbReference>
<dbReference type="NCBIfam" id="NF040521">
    <property type="entry name" value="C45_proenzyme"/>
    <property type="match status" value="1"/>
</dbReference>
<accession>A0A916S2N5</accession>
<gene>
    <name evidence="2" type="ORF">GCM10008025_22410</name>
</gene>
<dbReference type="Proteomes" id="UP000613512">
    <property type="component" value="Unassembled WGS sequence"/>
</dbReference>
<dbReference type="InterPro" id="IPR005079">
    <property type="entry name" value="Peptidase_C45_hydrolase"/>
</dbReference>
<dbReference type="SUPFAM" id="SSF56235">
    <property type="entry name" value="N-terminal nucleophile aminohydrolases (Ntn hydrolases)"/>
    <property type="match status" value="1"/>
</dbReference>
<feature type="domain" description="Peptidase C45 hydrolase" evidence="1">
    <location>
        <begin position="105"/>
        <end position="311"/>
    </location>
</feature>
<dbReference type="InterPro" id="IPR047794">
    <property type="entry name" value="C45_proenzyme-like"/>
</dbReference>
<dbReference type="AlphaFoldDB" id="A0A916S2N5"/>
<proteinExistence type="predicted"/>
<evidence type="ECO:0000313" key="3">
    <source>
        <dbReference type="Proteomes" id="UP000613512"/>
    </source>
</evidence>
<dbReference type="PANTHER" id="PTHR34180">
    <property type="entry name" value="PEPTIDASE C45"/>
    <property type="match status" value="1"/>
</dbReference>